<dbReference type="Gene3D" id="3.30.450.20">
    <property type="entry name" value="PAS domain"/>
    <property type="match status" value="1"/>
</dbReference>
<dbReference type="PROSITE" id="PS50111">
    <property type="entry name" value="CHEMOTAXIS_TRANSDUC_2"/>
    <property type="match status" value="1"/>
</dbReference>
<dbReference type="InterPro" id="IPR004089">
    <property type="entry name" value="MCPsignal_dom"/>
</dbReference>
<keyword evidence="2" id="KW-1003">Cell membrane</keyword>
<evidence type="ECO:0000313" key="11">
    <source>
        <dbReference type="EMBL" id="MBB6562415.1"/>
    </source>
</evidence>
<dbReference type="InterPro" id="IPR004090">
    <property type="entry name" value="Chemotax_Me-accpt_rcpt"/>
</dbReference>
<dbReference type="CDD" id="cd11386">
    <property type="entry name" value="MCP_signal"/>
    <property type="match status" value="1"/>
</dbReference>
<dbReference type="InterPro" id="IPR051310">
    <property type="entry name" value="MCP_chemotaxis"/>
</dbReference>
<evidence type="ECO:0000256" key="6">
    <source>
        <dbReference type="ARBA" id="ARBA00023136"/>
    </source>
</evidence>
<dbReference type="GO" id="GO:0007165">
    <property type="term" value="P:signal transduction"/>
    <property type="evidence" value="ECO:0007669"/>
    <property type="project" value="UniProtKB-KW"/>
</dbReference>
<keyword evidence="4 9" id="KW-0812">Transmembrane</keyword>
<evidence type="ECO:0000256" key="8">
    <source>
        <dbReference type="PROSITE-ProRule" id="PRU00284"/>
    </source>
</evidence>
<dbReference type="SMART" id="SM01049">
    <property type="entry name" value="Cache_2"/>
    <property type="match status" value="1"/>
</dbReference>
<dbReference type="Pfam" id="PF00015">
    <property type="entry name" value="MCPsignal"/>
    <property type="match status" value="1"/>
</dbReference>
<dbReference type="InterPro" id="IPR004010">
    <property type="entry name" value="Double_Cache_2"/>
</dbReference>
<dbReference type="SMART" id="SM00283">
    <property type="entry name" value="MA"/>
    <property type="match status" value="1"/>
</dbReference>
<keyword evidence="12" id="KW-1185">Reference proteome</keyword>
<evidence type="ECO:0000259" key="10">
    <source>
        <dbReference type="PROSITE" id="PS50111"/>
    </source>
</evidence>
<dbReference type="FunFam" id="1.10.287.950:FF:000001">
    <property type="entry name" value="Methyl-accepting chemotaxis sensory transducer"/>
    <property type="match status" value="1"/>
</dbReference>
<gene>
    <name evidence="11" type="ORF">HNP48_005125</name>
</gene>
<dbReference type="InterPro" id="IPR033480">
    <property type="entry name" value="sCache_2"/>
</dbReference>
<feature type="transmembrane region" description="Helical" evidence="9">
    <location>
        <begin position="181"/>
        <end position="199"/>
    </location>
</feature>
<evidence type="ECO:0000256" key="4">
    <source>
        <dbReference type="ARBA" id="ARBA00022692"/>
    </source>
</evidence>
<feature type="domain" description="Methyl-accepting transducer" evidence="10">
    <location>
        <begin position="261"/>
        <end position="490"/>
    </location>
</feature>
<dbReference type="AlphaFoldDB" id="A0A7X0PI73"/>
<organism evidence="11 12">
    <name type="scientific">Acidovorax soli</name>
    <dbReference type="NCBI Taxonomy" id="592050"/>
    <lineage>
        <taxon>Bacteria</taxon>
        <taxon>Pseudomonadati</taxon>
        <taxon>Pseudomonadota</taxon>
        <taxon>Betaproteobacteria</taxon>
        <taxon>Burkholderiales</taxon>
        <taxon>Comamonadaceae</taxon>
        <taxon>Acidovorax</taxon>
    </lineage>
</organism>
<dbReference type="GO" id="GO:0006935">
    <property type="term" value="P:chemotaxis"/>
    <property type="evidence" value="ECO:0007669"/>
    <property type="project" value="InterPro"/>
</dbReference>
<dbReference type="Gene3D" id="1.10.287.950">
    <property type="entry name" value="Methyl-accepting chemotaxis protein"/>
    <property type="match status" value="1"/>
</dbReference>
<dbReference type="GO" id="GO:0005886">
    <property type="term" value="C:plasma membrane"/>
    <property type="evidence" value="ECO:0007669"/>
    <property type="project" value="UniProtKB-SubCell"/>
</dbReference>
<comment type="caution">
    <text evidence="11">The sequence shown here is derived from an EMBL/GenBank/DDBJ whole genome shotgun (WGS) entry which is preliminary data.</text>
</comment>
<evidence type="ECO:0000313" key="12">
    <source>
        <dbReference type="Proteomes" id="UP000575083"/>
    </source>
</evidence>
<evidence type="ECO:0000256" key="7">
    <source>
        <dbReference type="ARBA" id="ARBA00029447"/>
    </source>
</evidence>
<protein>
    <submittedName>
        <fullName evidence="11">Methyl-accepting chemotaxis protein</fullName>
    </submittedName>
</protein>
<dbReference type="Pfam" id="PF08269">
    <property type="entry name" value="dCache_2"/>
    <property type="match status" value="1"/>
</dbReference>
<dbReference type="Proteomes" id="UP000575083">
    <property type="component" value="Unassembled WGS sequence"/>
</dbReference>
<accession>A0A7X0PI73</accession>
<dbReference type="EMBL" id="JACHLK010000012">
    <property type="protein sequence ID" value="MBB6562415.1"/>
    <property type="molecule type" value="Genomic_DNA"/>
</dbReference>
<evidence type="ECO:0000256" key="1">
    <source>
        <dbReference type="ARBA" id="ARBA00004651"/>
    </source>
</evidence>
<evidence type="ECO:0000256" key="2">
    <source>
        <dbReference type="ARBA" id="ARBA00022475"/>
    </source>
</evidence>
<dbReference type="GO" id="GO:0004888">
    <property type="term" value="F:transmembrane signaling receptor activity"/>
    <property type="evidence" value="ECO:0007669"/>
    <property type="project" value="InterPro"/>
</dbReference>
<comment type="similarity">
    <text evidence="7">Belongs to the methyl-accepting chemotaxis (MCP) protein family.</text>
</comment>
<keyword evidence="8" id="KW-0807">Transducer</keyword>
<evidence type="ECO:0000256" key="9">
    <source>
        <dbReference type="SAM" id="Phobius"/>
    </source>
</evidence>
<evidence type="ECO:0000256" key="5">
    <source>
        <dbReference type="ARBA" id="ARBA00022989"/>
    </source>
</evidence>
<evidence type="ECO:0000256" key="3">
    <source>
        <dbReference type="ARBA" id="ARBA00022481"/>
    </source>
</evidence>
<dbReference type="SUPFAM" id="SSF58104">
    <property type="entry name" value="Methyl-accepting chemotaxis protein (MCP) signaling domain"/>
    <property type="match status" value="1"/>
</dbReference>
<dbReference type="PRINTS" id="PR00260">
    <property type="entry name" value="CHEMTRNSDUCR"/>
</dbReference>
<keyword evidence="5 9" id="KW-1133">Transmembrane helix</keyword>
<comment type="subcellular location">
    <subcellularLocation>
        <location evidence="1">Cell membrane</location>
        <topology evidence="1">Multi-pass membrane protein</topology>
    </subcellularLocation>
</comment>
<reference evidence="11 12" key="1">
    <citation type="submission" date="2020-08" db="EMBL/GenBank/DDBJ databases">
        <title>Functional genomics of gut bacteria from endangered species of beetles.</title>
        <authorList>
            <person name="Carlos-Shanley C."/>
        </authorList>
    </citation>
    <scope>NUCLEOTIDE SEQUENCE [LARGE SCALE GENOMIC DNA]</scope>
    <source>
        <strain evidence="11 12">S00198</strain>
    </source>
</reference>
<dbReference type="PANTHER" id="PTHR43531:SF14">
    <property type="entry name" value="METHYL-ACCEPTING CHEMOTAXIS PROTEIN I-RELATED"/>
    <property type="match status" value="1"/>
</dbReference>
<keyword evidence="6 9" id="KW-0472">Membrane</keyword>
<name>A0A7X0PI73_9BURK</name>
<dbReference type="PANTHER" id="PTHR43531">
    <property type="entry name" value="PROTEIN ICFG"/>
    <property type="match status" value="1"/>
</dbReference>
<keyword evidence="3" id="KW-0488">Methylation</keyword>
<proteinExistence type="inferred from homology"/>
<sequence length="506" mass="53827">MGLLIACALAGIALITAILLGSERSLIMEERKSSVRQNVESAHSLIVHFHAQAKAGKMPEKEAQQLAKDSLRAMRYSGNEYFWINDMHPVMVMHPIRPELEGKDLTDNKDPTGMRLFVEFVNVVKAREAGFVLYLWPKPGSTDPVLKASYVKGFAPWGWVVGSGVYVDTVTSTVNERIVKFGLGAVALAVLLLGVGMLISRGILRQLGGEPDYAARITEQMAQGDLSMDIALQPGDQSSLLHGMQAMRTSIANIVSEVRSGTQSIATASTEIAAGNNDLSARTEQQASSLQQTAASMEELTSTVRQNADNARHASQLANTASQVAVRGGTVVDQVVSTMGEVNTSSKKIVDIIGVIDGIAFQTNILALNAAVEAARAGEQGRGFAVVASEVRGLAQRSAEAAKEIKQLIDASVNKVGESTRLVDEAGSTMTEVVKSVQQVTQIISEIASASQEQSSGIDQVNVAISNMDQVTQQNAALVEQAASAAESLNVQAAKLEQLVSVFRLA</sequence>